<evidence type="ECO:0000313" key="3">
    <source>
        <dbReference type="EMBL" id="ADK88934.1"/>
    </source>
</evidence>
<reference evidence="3" key="1">
    <citation type="submission" date="2010-07" db="EMBL/GenBank/DDBJ databases">
        <title>Molecular systematics of Hydrodictyaceae.</title>
        <authorList>
            <person name="McManus H.A."/>
            <person name="Lewis L.A."/>
        </authorList>
    </citation>
    <scope>NUCLEOTIDE SEQUENCE</scope>
    <source>
        <strain evidence="3">SAG 35.81</strain>
    </source>
</reference>
<evidence type="ECO:0000259" key="2">
    <source>
        <dbReference type="PROSITE" id="PS50164"/>
    </source>
</evidence>
<sequence>MKEMHLKFFVFYKFLKKTKRLLNQMSTLLNGESLAKPNFLYCSEKKFFTPEDTPVADNKIESNSIDNTTEETPNNKSEDSKPDPPNEESDPNDLDKNKKRKIDPSIVEKGLKSLDNPVLRGSFSLVLDKPTIEFLENIAKMAFKEVVEQELFDVTITSDYLDTIHLSTDPVKVQNKRSGVYIVKHVETGMCVVGQTTNLKKRFNQYTSRSTNPIFSLTNKINKKLYVAVQGNLQKNLVFGQFIQRYVVYCWVDENKKPINVFSLELINQKNILEHRLILALHECGLCYNTNDVAPQLAESPVLPDPSLIVTSTLGQVSSTSLPSPVVGPKRGKPFKVNNLYFLSGQDYEKYRDTLSVSNRKHFLSMPRLRLKLRTNSNDSNNSTRYLSDTEAQEAKNKNLFVKPIQ</sequence>
<dbReference type="InterPro" id="IPR035901">
    <property type="entry name" value="GIY-YIG_endonuc_sf"/>
</dbReference>
<keyword evidence="3" id="KW-0378">Hydrolase</keyword>
<dbReference type="PROSITE" id="PS50164">
    <property type="entry name" value="GIY_YIG"/>
    <property type="match status" value="1"/>
</dbReference>
<keyword evidence="3" id="KW-0150">Chloroplast</keyword>
<keyword evidence="3" id="KW-0255">Endonuclease</keyword>
<evidence type="ECO:0000256" key="1">
    <source>
        <dbReference type="SAM" id="MobiDB-lite"/>
    </source>
</evidence>
<keyword evidence="3" id="KW-0540">Nuclease</keyword>
<accession>E2QAR4</accession>
<dbReference type="EMBL" id="EF078316">
    <property type="protein sequence ID" value="ADK88934.1"/>
    <property type="molecule type" value="Genomic_DNA"/>
</dbReference>
<feature type="compositionally biased region" description="Polar residues" evidence="1">
    <location>
        <begin position="61"/>
        <end position="75"/>
    </location>
</feature>
<proteinExistence type="predicted"/>
<dbReference type="AlphaFoldDB" id="E2QAR4"/>
<dbReference type="InterPro" id="IPR000305">
    <property type="entry name" value="GIY-YIG_endonuc"/>
</dbReference>
<geneLocation type="chloroplast" evidence="3"/>
<feature type="region of interest" description="Disordered" evidence="1">
    <location>
        <begin position="52"/>
        <end position="101"/>
    </location>
</feature>
<name>E2QAR4_9CHLO</name>
<keyword evidence="3" id="KW-0934">Plastid</keyword>
<organism evidence="3">
    <name type="scientific">Pseudopediastrum kawraiskyi</name>
    <dbReference type="NCBI Taxonomy" id="271403"/>
    <lineage>
        <taxon>Eukaryota</taxon>
        <taxon>Viridiplantae</taxon>
        <taxon>Chlorophyta</taxon>
        <taxon>core chlorophytes</taxon>
        <taxon>Chlorophyceae</taxon>
        <taxon>CS clade</taxon>
        <taxon>Sphaeropleales</taxon>
        <taxon>Hydrodictyaceae</taxon>
        <taxon>Pseudopediastrum</taxon>
    </lineage>
</organism>
<dbReference type="SUPFAM" id="SSF82771">
    <property type="entry name" value="GIY-YIG endonuclease"/>
    <property type="match status" value="1"/>
</dbReference>
<gene>
    <name evidence="3" type="primary">HEG</name>
</gene>
<protein>
    <submittedName>
        <fullName evidence="3">GIY-YIG homing endonuclease</fullName>
    </submittedName>
</protein>
<dbReference type="GO" id="GO:0004519">
    <property type="term" value="F:endonuclease activity"/>
    <property type="evidence" value="ECO:0007669"/>
    <property type="project" value="UniProtKB-KW"/>
</dbReference>
<feature type="domain" description="GIY-YIG" evidence="2">
    <location>
        <begin position="176"/>
        <end position="261"/>
    </location>
</feature>